<feature type="chain" id="PRO_5042918084" description="DUF3108 domain-containing protein" evidence="1">
    <location>
        <begin position="23"/>
        <end position="220"/>
    </location>
</feature>
<dbReference type="AlphaFoldDB" id="A0AAP3UXT4"/>
<gene>
    <name evidence="2" type="ORF">PZ740_03600</name>
</gene>
<accession>A0AAP3UXT4</accession>
<protein>
    <recommendedName>
        <fullName evidence="4">DUF3108 domain-containing protein</fullName>
    </recommendedName>
</protein>
<evidence type="ECO:0008006" key="4">
    <source>
        <dbReference type="Google" id="ProtNLM"/>
    </source>
</evidence>
<evidence type="ECO:0000313" key="3">
    <source>
        <dbReference type="Proteomes" id="UP001301140"/>
    </source>
</evidence>
<sequence length="220" mass="23807">MRWPAIALAAAVLLHGAVVAPAAGSTVTELVFERGLLAGLAAPARLHYRVEARGKDAAMPSAEEALMEVRAAAAAGEKEIWFDIPSGDARRELGPVAASSQNPLVLVFLQRDVNEMGRRTGGAPLYFQQQIRKAFNAPAEAEAVTVQLDGRELAATRVRIRPFRNDPNIARFPGFREKIYEFVVADGIPGGLYRIAATTPDPLTGELLLEKSMTFKGMER</sequence>
<dbReference type="RefSeq" id="WP_327787886.1">
    <property type="nucleotide sequence ID" value="NZ_JARGEQ010000024.1"/>
</dbReference>
<evidence type="ECO:0000256" key="1">
    <source>
        <dbReference type="SAM" id="SignalP"/>
    </source>
</evidence>
<organism evidence="2 3">
    <name type="scientific">Marinimicrococcus flavescens</name>
    <dbReference type="NCBI Taxonomy" id="3031815"/>
    <lineage>
        <taxon>Bacteria</taxon>
        <taxon>Pseudomonadati</taxon>
        <taxon>Pseudomonadota</taxon>
        <taxon>Alphaproteobacteria</taxon>
        <taxon>Geminicoccales</taxon>
        <taxon>Geminicoccaceae</taxon>
        <taxon>Marinimicrococcus</taxon>
    </lineage>
</organism>
<reference evidence="2 3" key="1">
    <citation type="submission" date="2023-03" db="EMBL/GenBank/DDBJ databases">
        <title>YIM 152171 draft genome.</title>
        <authorList>
            <person name="Yang Z."/>
        </authorList>
    </citation>
    <scope>NUCLEOTIDE SEQUENCE [LARGE SCALE GENOMIC DNA]</scope>
    <source>
        <strain evidence="2 3">YIM 152171</strain>
    </source>
</reference>
<dbReference type="Proteomes" id="UP001301140">
    <property type="component" value="Unassembled WGS sequence"/>
</dbReference>
<proteinExistence type="predicted"/>
<evidence type="ECO:0000313" key="2">
    <source>
        <dbReference type="EMBL" id="MDF1585468.1"/>
    </source>
</evidence>
<keyword evidence="1" id="KW-0732">Signal</keyword>
<feature type="signal peptide" evidence="1">
    <location>
        <begin position="1"/>
        <end position="22"/>
    </location>
</feature>
<dbReference type="EMBL" id="JARGEQ010000024">
    <property type="protein sequence ID" value="MDF1585468.1"/>
    <property type="molecule type" value="Genomic_DNA"/>
</dbReference>
<name>A0AAP3UXT4_9PROT</name>
<keyword evidence="3" id="KW-1185">Reference proteome</keyword>
<comment type="caution">
    <text evidence="2">The sequence shown here is derived from an EMBL/GenBank/DDBJ whole genome shotgun (WGS) entry which is preliminary data.</text>
</comment>